<dbReference type="EMBL" id="AP035768">
    <property type="protein sequence ID" value="BFO18104.1"/>
    <property type="molecule type" value="Genomic_DNA"/>
</dbReference>
<dbReference type="InterPro" id="IPR037185">
    <property type="entry name" value="EmrE-like"/>
</dbReference>
<dbReference type="SUPFAM" id="SSF103481">
    <property type="entry name" value="Multidrug resistance efflux transporter EmrE"/>
    <property type="match status" value="1"/>
</dbReference>
<protein>
    <recommendedName>
        <fullName evidence="3">EamA domain-containing protein</fullName>
    </recommendedName>
</protein>
<dbReference type="AlphaFoldDB" id="A0AAT9HKQ5"/>
<evidence type="ECO:0008006" key="3">
    <source>
        <dbReference type="Google" id="ProtNLM"/>
    </source>
</evidence>
<reference evidence="2" key="2">
    <citation type="submission" date="2024-07" db="EMBL/GenBank/DDBJ databases">
        <title>Streptomyces haneummycinica sp. nov., a new antibiotic-producing actinobacterium isolated from marine sediment.</title>
        <authorList>
            <person name="Uemura M."/>
            <person name="Hamada M."/>
            <person name="Hirano S."/>
            <person name="Kobayashi K."/>
            <person name="Ohshiro T."/>
            <person name="Kobayashi T."/>
            <person name="Terahara T."/>
        </authorList>
    </citation>
    <scope>NUCLEOTIDE SEQUENCE</scope>
    <source>
        <strain evidence="2">KM77-8</strain>
    </source>
</reference>
<proteinExistence type="predicted"/>
<sequence length="158" mass="16709">MESFTASSAQVGRLCDAAGTRSPFEHTAGCQHPAQVVNSFRSPPEKPLAITGERTSRHRGSSHSRKPFSHLSFPPTKPIYFPSAWESRASCADRYFAGLHHVGAAAGVVAVLLEPLTATLLAVLLGYDRMGGTQILGALLVLVSIGIQQAPTRTTAAS</sequence>
<organism evidence="2">
    <name type="scientific">Streptomyces haneummycinicus</name>
    <dbReference type="NCBI Taxonomy" id="3074435"/>
    <lineage>
        <taxon>Bacteria</taxon>
        <taxon>Bacillati</taxon>
        <taxon>Actinomycetota</taxon>
        <taxon>Actinomycetes</taxon>
        <taxon>Kitasatosporales</taxon>
        <taxon>Streptomycetaceae</taxon>
        <taxon>Streptomyces</taxon>
    </lineage>
</organism>
<accession>A0AAT9HKQ5</accession>
<reference evidence="2" key="1">
    <citation type="submission" date="2024-06" db="EMBL/GenBank/DDBJ databases">
        <authorList>
            <consortium name="consrtm"/>
            <person name="Uemura M."/>
            <person name="Terahara T."/>
        </authorList>
    </citation>
    <scope>NUCLEOTIDE SEQUENCE</scope>
    <source>
        <strain evidence="2">KM77-8</strain>
    </source>
</reference>
<name>A0AAT9HKQ5_9ACTN</name>
<evidence type="ECO:0000313" key="2">
    <source>
        <dbReference type="EMBL" id="BFO18104.1"/>
    </source>
</evidence>
<feature type="compositionally biased region" description="Basic residues" evidence="1">
    <location>
        <begin position="56"/>
        <end position="68"/>
    </location>
</feature>
<gene>
    <name evidence="2" type="ORF">SHKM778_44920</name>
</gene>
<evidence type="ECO:0000256" key="1">
    <source>
        <dbReference type="SAM" id="MobiDB-lite"/>
    </source>
</evidence>
<feature type="region of interest" description="Disordered" evidence="1">
    <location>
        <begin position="37"/>
        <end position="70"/>
    </location>
</feature>